<evidence type="ECO:0000256" key="5">
    <source>
        <dbReference type="ARBA" id="ARBA00022692"/>
    </source>
</evidence>
<feature type="transmembrane region" description="Helical" evidence="11">
    <location>
        <begin position="191"/>
        <end position="208"/>
    </location>
</feature>
<dbReference type="Gene3D" id="1.20.1250.20">
    <property type="entry name" value="MFS general substrate transporter like domains"/>
    <property type="match status" value="2"/>
</dbReference>
<dbReference type="GO" id="GO:0005886">
    <property type="term" value="C:plasma membrane"/>
    <property type="evidence" value="ECO:0007669"/>
    <property type="project" value="TreeGrafter"/>
</dbReference>
<keyword evidence="3" id="KW-0813">Transport</keyword>
<name>A0AB34KPL7_9PEZI</name>
<evidence type="ECO:0000313" key="12">
    <source>
        <dbReference type="EMBL" id="KAL1585701.1"/>
    </source>
</evidence>
<dbReference type="GO" id="GO:0010106">
    <property type="term" value="P:cellular response to iron ion starvation"/>
    <property type="evidence" value="ECO:0007669"/>
    <property type="project" value="UniProtKB-ARBA"/>
</dbReference>
<dbReference type="GeneID" id="96007421"/>
<feature type="transmembrane region" description="Helical" evidence="11">
    <location>
        <begin position="346"/>
        <end position="364"/>
    </location>
</feature>
<evidence type="ECO:0008006" key="14">
    <source>
        <dbReference type="Google" id="ProtNLM"/>
    </source>
</evidence>
<gene>
    <name evidence="12" type="ORF">WHR41_05978</name>
</gene>
<sequence length="585" mass="64442">MAQTQTSASGSYNLDNKMDNQPAHPDAKDPIENVKHRDSDDASEEPMQEGVKQAEALTMSWTKKSLGLAYALMFLLYFINYFQQSISGSLDPYITSDFESHSLVPLIHVISSVMGAATYMPLAKILNLFDRWVGFALMLALATLGLILTASCNDLGTYCAATVFYSIGYAGMTFAIDVITLDTSSLRNRGLAYAFTSSPNIIVAYAGPNVAEKFYAKNWRWAYGAFAIILPAFAIPMVFVLLHAKSQAKKKGLLPPKVPSGRTPMQSFWHYVVEFDLLGTFLLTAGLVVFLLPFNIHDEFAKGWGSAGFTAMLVVGVVLLVLFAVNERYFARVPFLPWHLVRSRTVLAACLLDVCYDVSYYSWASYYTSFLQVNCGVSIAVAGYVNNIFDVVSGVWLFAIGYMIHKTCRYRWLLYWILPLYILGVGLMIHFRKPDQSIGYLIMCQIFMAFSGGALIIVMQVAVLASSDHNNAAGALAFLNVFGNIGAAVGGSISSAVWQSSFPQALAKYLPADVLPDLDTIYEDLTQQLSYEKGSAARYAIEVSYAVAQRNMLIAGTSIMAIAIVCAIVMRDMKLDREQTKGVLF</sequence>
<feature type="compositionally biased region" description="Polar residues" evidence="10">
    <location>
        <begin position="1"/>
        <end position="14"/>
    </location>
</feature>
<evidence type="ECO:0000256" key="4">
    <source>
        <dbReference type="ARBA" id="ARBA00022496"/>
    </source>
</evidence>
<evidence type="ECO:0000256" key="8">
    <source>
        <dbReference type="ARBA" id="ARBA00023065"/>
    </source>
</evidence>
<dbReference type="GO" id="GO:0006826">
    <property type="term" value="P:iron ion transport"/>
    <property type="evidence" value="ECO:0007669"/>
    <property type="project" value="UniProtKB-KW"/>
</dbReference>
<dbReference type="SUPFAM" id="SSF103473">
    <property type="entry name" value="MFS general substrate transporter"/>
    <property type="match status" value="1"/>
</dbReference>
<proteinExistence type="inferred from homology"/>
<accession>A0AB34KPL7</accession>
<dbReference type="FunFam" id="1.20.1250.20:FF:000284">
    <property type="entry name" value="Siderophore iron transporter mirB"/>
    <property type="match status" value="1"/>
</dbReference>
<reference evidence="12 13" key="1">
    <citation type="journal article" date="2020" name="Microbiol. Resour. Announc.">
        <title>Draft Genome Sequence of a Cladosporium Species Isolated from the Mesophotic Ascidian Didemnum maculosum.</title>
        <authorList>
            <person name="Gioti A."/>
            <person name="Siaperas R."/>
            <person name="Nikolaivits E."/>
            <person name="Le Goff G."/>
            <person name="Ouazzani J."/>
            <person name="Kotoulas G."/>
            <person name="Topakas E."/>
        </authorList>
    </citation>
    <scope>NUCLEOTIDE SEQUENCE [LARGE SCALE GENOMIC DNA]</scope>
    <source>
        <strain evidence="12 13">TM138-S3</strain>
    </source>
</reference>
<dbReference type="RefSeq" id="XP_069228807.1">
    <property type="nucleotide sequence ID" value="XM_069374583.1"/>
</dbReference>
<feature type="transmembrane region" description="Helical" evidence="11">
    <location>
        <begin position="220"/>
        <end position="242"/>
    </location>
</feature>
<keyword evidence="4" id="KW-0410">Iron transport</keyword>
<dbReference type="InterPro" id="IPR036259">
    <property type="entry name" value="MFS_trans_sf"/>
</dbReference>
<keyword evidence="7" id="KW-0408">Iron</keyword>
<comment type="subcellular location">
    <subcellularLocation>
        <location evidence="1">Membrane</location>
        <topology evidence="1">Multi-pass membrane protein</topology>
    </subcellularLocation>
</comment>
<comment type="caution">
    <text evidence="12">The sequence shown here is derived from an EMBL/GenBank/DDBJ whole genome shotgun (WGS) entry which is preliminary data.</text>
</comment>
<dbReference type="Proteomes" id="UP000803884">
    <property type="component" value="Unassembled WGS sequence"/>
</dbReference>
<dbReference type="PANTHER" id="PTHR23501:SF55">
    <property type="entry name" value="SIDEROPHORE IRON TRANSPORTER, PUTATIVE (AFU_ORTHOLOGUE AFUA_3G03440)-RELATED"/>
    <property type="match status" value="1"/>
</dbReference>
<evidence type="ECO:0000256" key="2">
    <source>
        <dbReference type="ARBA" id="ARBA00008335"/>
    </source>
</evidence>
<dbReference type="FunFam" id="1.20.1250.20:FF:000302">
    <property type="entry name" value="MFS siderochrome iron transporter MirB"/>
    <property type="match status" value="1"/>
</dbReference>
<feature type="transmembrane region" description="Helical" evidence="11">
    <location>
        <begin position="155"/>
        <end position="179"/>
    </location>
</feature>
<organism evidence="12 13">
    <name type="scientific">Cladosporium halotolerans</name>
    <dbReference type="NCBI Taxonomy" id="1052096"/>
    <lineage>
        <taxon>Eukaryota</taxon>
        <taxon>Fungi</taxon>
        <taxon>Dikarya</taxon>
        <taxon>Ascomycota</taxon>
        <taxon>Pezizomycotina</taxon>
        <taxon>Dothideomycetes</taxon>
        <taxon>Dothideomycetidae</taxon>
        <taxon>Cladosporiales</taxon>
        <taxon>Cladosporiaceae</taxon>
        <taxon>Cladosporium</taxon>
    </lineage>
</organism>
<feature type="transmembrane region" description="Helical" evidence="11">
    <location>
        <begin position="477"/>
        <end position="498"/>
    </location>
</feature>
<dbReference type="AlphaFoldDB" id="A0AB34KPL7"/>
<feature type="transmembrane region" description="Helical" evidence="11">
    <location>
        <begin position="412"/>
        <end position="431"/>
    </location>
</feature>
<feature type="transmembrane region" description="Helical" evidence="11">
    <location>
        <begin position="132"/>
        <end position="149"/>
    </location>
</feature>
<feature type="transmembrane region" description="Helical" evidence="11">
    <location>
        <begin position="304"/>
        <end position="325"/>
    </location>
</feature>
<feature type="transmembrane region" description="Helical" evidence="11">
    <location>
        <begin position="384"/>
        <end position="405"/>
    </location>
</feature>
<dbReference type="InterPro" id="IPR011701">
    <property type="entry name" value="MFS"/>
</dbReference>
<evidence type="ECO:0000256" key="3">
    <source>
        <dbReference type="ARBA" id="ARBA00022448"/>
    </source>
</evidence>
<evidence type="ECO:0000256" key="9">
    <source>
        <dbReference type="ARBA" id="ARBA00023136"/>
    </source>
</evidence>
<evidence type="ECO:0000256" key="10">
    <source>
        <dbReference type="SAM" id="MobiDB-lite"/>
    </source>
</evidence>
<feature type="transmembrane region" description="Helical" evidence="11">
    <location>
        <begin position="66"/>
        <end position="83"/>
    </location>
</feature>
<protein>
    <recommendedName>
        <fullName evidence="14">Siderophore iron transporter mirB</fullName>
    </recommendedName>
</protein>
<evidence type="ECO:0000256" key="6">
    <source>
        <dbReference type="ARBA" id="ARBA00022989"/>
    </source>
</evidence>
<evidence type="ECO:0000256" key="7">
    <source>
        <dbReference type="ARBA" id="ARBA00023004"/>
    </source>
</evidence>
<evidence type="ECO:0000256" key="11">
    <source>
        <dbReference type="SAM" id="Phobius"/>
    </source>
</evidence>
<feature type="compositionally biased region" description="Basic and acidic residues" evidence="10">
    <location>
        <begin position="25"/>
        <end position="40"/>
    </location>
</feature>
<comment type="similarity">
    <text evidence="2">Belongs to the major facilitator superfamily.</text>
</comment>
<keyword evidence="13" id="KW-1185">Reference proteome</keyword>
<evidence type="ECO:0000256" key="1">
    <source>
        <dbReference type="ARBA" id="ARBA00004141"/>
    </source>
</evidence>
<keyword evidence="9 11" id="KW-0472">Membrane</keyword>
<dbReference type="EMBL" id="JAAQHG020000018">
    <property type="protein sequence ID" value="KAL1585701.1"/>
    <property type="molecule type" value="Genomic_DNA"/>
</dbReference>
<feature type="transmembrane region" description="Helical" evidence="11">
    <location>
        <begin position="103"/>
        <end position="120"/>
    </location>
</feature>
<dbReference type="PANTHER" id="PTHR23501">
    <property type="entry name" value="MAJOR FACILITATOR SUPERFAMILY"/>
    <property type="match status" value="1"/>
</dbReference>
<keyword evidence="6 11" id="KW-1133">Transmembrane helix</keyword>
<feature type="transmembrane region" description="Helical" evidence="11">
    <location>
        <begin position="268"/>
        <end position="292"/>
    </location>
</feature>
<feature type="transmembrane region" description="Helical" evidence="11">
    <location>
        <begin position="552"/>
        <end position="570"/>
    </location>
</feature>
<feature type="region of interest" description="Disordered" evidence="10">
    <location>
        <begin position="1"/>
        <end position="49"/>
    </location>
</feature>
<keyword evidence="8" id="KW-0406">Ion transport</keyword>
<dbReference type="Pfam" id="PF07690">
    <property type="entry name" value="MFS_1"/>
    <property type="match status" value="1"/>
</dbReference>
<keyword evidence="5 11" id="KW-0812">Transmembrane</keyword>
<dbReference type="GO" id="GO:0022857">
    <property type="term" value="F:transmembrane transporter activity"/>
    <property type="evidence" value="ECO:0007669"/>
    <property type="project" value="InterPro"/>
</dbReference>
<evidence type="ECO:0000313" key="13">
    <source>
        <dbReference type="Proteomes" id="UP000803884"/>
    </source>
</evidence>
<feature type="transmembrane region" description="Helical" evidence="11">
    <location>
        <begin position="437"/>
        <end position="465"/>
    </location>
</feature>